<dbReference type="AlphaFoldDB" id="A0A1G7H0A7"/>
<evidence type="ECO:0000256" key="1">
    <source>
        <dbReference type="SAM" id="SignalP"/>
    </source>
</evidence>
<evidence type="ECO:0000313" key="3">
    <source>
        <dbReference type="EMBL" id="SDE93753.1"/>
    </source>
</evidence>
<dbReference type="Gene3D" id="3.40.710.10">
    <property type="entry name" value="DD-peptidase/beta-lactamase superfamily"/>
    <property type="match status" value="1"/>
</dbReference>
<name>A0A1G7H0A7_CHIFI</name>
<dbReference type="RefSeq" id="WP_089828407.1">
    <property type="nucleotide sequence ID" value="NZ_FNBN01000001.1"/>
</dbReference>
<dbReference type="InterPro" id="IPR050789">
    <property type="entry name" value="Diverse_Enzym_Activities"/>
</dbReference>
<gene>
    <name evidence="3" type="ORF">SAMN04488121_101241</name>
</gene>
<dbReference type="InterPro" id="IPR012338">
    <property type="entry name" value="Beta-lactam/transpept-like"/>
</dbReference>
<accession>A0A1G7H0A7</accession>
<protein>
    <submittedName>
        <fullName evidence="3">CubicO group peptidase, beta-lactamase class C family</fullName>
    </submittedName>
</protein>
<feature type="signal peptide" evidence="1">
    <location>
        <begin position="1"/>
        <end position="19"/>
    </location>
</feature>
<dbReference type="EMBL" id="FNBN01000001">
    <property type="protein sequence ID" value="SDE93753.1"/>
    <property type="molecule type" value="Genomic_DNA"/>
</dbReference>
<feature type="chain" id="PRO_5011632015" evidence="1">
    <location>
        <begin position="20"/>
        <end position="354"/>
    </location>
</feature>
<dbReference type="Pfam" id="PF00144">
    <property type="entry name" value="Beta-lactamase"/>
    <property type="match status" value="1"/>
</dbReference>
<dbReference type="PANTHER" id="PTHR43283:SF3">
    <property type="entry name" value="BETA-LACTAMASE FAMILY PROTEIN (AFU_ORTHOLOGUE AFUA_5G07500)"/>
    <property type="match status" value="1"/>
</dbReference>
<evidence type="ECO:0000259" key="2">
    <source>
        <dbReference type="Pfam" id="PF00144"/>
    </source>
</evidence>
<sequence length="354" mass="38982">MKKIVLLLMVLFAFRAAYTQQPFSQVDHWLDAHASEMGGRLILVVYKDGKVIYSHAVNEMNGRQQMLVRLIAKRKGAEPDLGDYTETTKQPIASCSKWLSAALVMTFVDEGKIRLNDTVGKFLPVLSKNGKGGITIGDCLSHMTGILSPDLKEDLKEKRQANNMDEVIAQIGAYPIEGLPGTVFRYSNTGLQIAGAILEKITGKRFETLFAERIAGPLGMKNTDFGYGAVALPAGGASSTPEDYIHFLTMILNKGVFHGKRILSEKSIAAMQVNRITPDVKVAYTPAEATGVGYGYGEWIMGSGWVSSPGLFGSYPWIDNSKGYCAFLMAFYLKTDGRQEKYAELRKLVDEQIR</sequence>
<evidence type="ECO:0000313" key="4">
    <source>
        <dbReference type="Proteomes" id="UP000199045"/>
    </source>
</evidence>
<dbReference type="InterPro" id="IPR001466">
    <property type="entry name" value="Beta-lactam-related"/>
</dbReference>
<dbReference type="PANTHER" id="PTHR43283">
    <property type="entry name" value="BETA-LACTAMASE-RELATED"/>
    <property type="match status" value="1"/>
</dbReference>
<dbReference type="Proteomes" id="UP000199045">
    <property type="component" value="Unassembled WGS sequence"/>
</dbReference>
<dbReference type="OrthoDB" id="2247630at2"/>
<reference evidence="3 4" key="1">
    <citation type="submission" date="2016-10" db="EMBL/GenBank/DDBJ databases">
        <authorList>
            <person name="de Groot N.N."/>
        </authorList>
    </citation>
    <scope>NUCLEOTIDE SEQUENCE [LARGE SCALE GENOMIC DNA]</scope>
    <source>
        <strain evidence="3 4">DSM 527</strain>
    </source>
</reference>
<dbReference type="SUPFAM" id="SSF56601">
    <property type="entry name" value="beta-lactamase/transpeptidase-like"/>
    <property type="match status" value="1"/>
</dbReference>
<keyword evidence="1" id="KW-0732">Signal</keyword>
<dbReference type="STRING" id="104663.SAMN04488121_101241"/>
<organism evidence="3 4">
    <name type="scientific">Chitinophaga filiformis</name>
    <name type="common">Myxococcus filiformis</name>
    <name type="synonym">Flexibacter filiformis</name>
    <dbReference type="NCBI Taxonomy" id="104663"/>
    <lineage>
        <taxon>Bacteria</taxon>
        <taxon>Pseudomonadati</taxon>
        <taxon>Bacteroidota</taxon>
        <taxon>Chitinophagia</taxon>
        <taxon>Chitinophagales</taxon>
        <taxon>Chitinophagaceae</taxon>
        <taxon>Chitinophaga</taxon>
    </lineage>
</organism>
<feature type="domain" description="Beta-lactamase-related" evidence="2">
    <location>
        <begin position="43"/>
        <end position="341"/>
    </location>
</feature>
<proteinExistence type="predicted"/>